<organism evidence="4">
    <name type="scientific">mine drainage metagenome</name>
    <dbReference type="NCBI Taxonomy" id="410659"/>
    <lineage>
        <taxon>unclassified sequences</taxon>
        <taxon>metagenomes</taxon>
        <taxon>ecological metagenomes</taxon>
    </lineage>
</organism>
<dbReference type="GO" id="GO:0008483">
    <property type="term" value="F:transaminase activity"/>
    <property type="evidence" value="ECO:0007669"/>
    <property type="project" value="UniProtKB-KW"/>
</dbReference>
<dbReference type="PANTHER" id="PTHR11601:SF34">
    <property type="entry name" value="CYSTEINE DESULFURASE"/>
    <property type="match status" value="1"/>
</dbReference>
<dbReference type="EMBL" id="AUZX01012808">
    <property type="protein sequence ID" value="EQD37755.1"/>
    <property type="molecule type" value="Genomic_DNA"/>
</dbReference>
<dbReference type="PANTHER" id="PTHR11601">
    <property type="entry name" value="CYSTEINE DESULFURYLASE FAMILY MEMBER"/>
    <property type="match status" value="1"/>
</dbReference>
<dbReference type="InterPro" id="IPR015422">
    <property type="entry name" value="PyrdxlP-dep_Trfase_small"/>
</dbReference>
<dbReference type="SUPFAM" id="SSF53383">
    <property type="entry name" value="PLP-dependent transferases"/>
    <property type="match status" value="1"/>
</dbReference>
<accession>T1A7D6</accession>
<name>T1A7D6_9ZZZZ</name>
<feature type="domain" description="Aminotransferase class V" evidence="3">
    <location>
        <begin position="7"/>
        <end position="146"/>
    </location>
</feature>
<feature type="non-terminal residue" evidence="4">
    <location>
        <position position="146"/>
    </location>
</feature>
<comment type="caution">
    <text evidence="4">The sequence shown here is derived from an EMBL/GenBank/DDBJ whole genome shotgun (WGS) entry which is preliminary data.</text>
</comment>
<gene>
    <name evidence="4" type="ORF">B1A_17416</name>
</gene>
<reference evidence="4" key="2">
    <citation type="journal article" date="2014" name="ISME J.">
        <title>Microbial stratification in low pH oxic and suboxic macroscopic growths along an acid mine drainage.</title>
        <authorList>
            <person name="Mendez-Garcia C."/>
            <person name="Mesa V."/>
            <person name="Sprenger R.R."/>
            <person name="Richter M."/>
            <person name="Diez M.S."/>
            <person name="Solano J."/>
            <person name="Bargiela R."/>
            <person name="Golyshina O.V."/>
            <person name="Manteca A."/>
            <person name="Ramos J.L."/>
            <person name="Gallego J.R."/>
            <person name="Llorente I."/>
            <person name="Martins Dos Santos V.A."/>
            <person name="Jensen O.N."/>
            <person name="Pelaez A.I."/>
            <person name="Sanchez J."/>
            <person name="Ferrer M."/>
        </authorList>
    </citation>
    <scope>NUCLEOTIDE SEQUENCE</scope>
</reference>
<evidence type="ECO:0000256" key="1">
    <source>
        <dbReference type="ARBA" id="ARBA00001933"/>
    </source>
</evidence>
<comment type="similarity">
    <text evidence="2">Belongs to the class-V pyridoxal-phosphate-dependent aminotransferase family. NifS/IscS subfamily.</text>
</comment>
<dbReference type="InterPro" id="IPR015424">
    <property type="entry name" value="PyrdxlP-dep_Trfase"/>
</dbReference>
<protein>
    <submittedName>
        <fullName evidence="4">Aminotransferase, class V/Cysteine desulfurase</fullName>
    </submittedName>
</protein>
<dbReference type="Gene3D" id="3.40.640.10">
    <property type="entry name" value="Type I PLP-dependent aspartate aminotransferase-like (Major domain)"/>
    <property type="match status" value="1"/>
</dbReference>
<keyword evidence="4" id="KW-0032">Aminotransferase</keyword>
<evidence type="ECO:0000259" key="3">
    <source>
        <dbReference type="Pfam" id="PF00266"/>
    </source>
</evidence>
<reference evidence="4" key="1">
    <citation type="submission" date="2013-08" db="EMBL/GenBank/DDBJ databases">
        <authorList>
            <person name="Mendez C."/>
            <person name="Richter M."/>
            <person name="Ferrer M."/>
            <person name="Sanchez J."/>
        </authorList>
    </citation>
    <scope>NUCLEOTIDE SEQUENCE</scope>
</reference>
<dbReference type="InterPro" id="IPR015421">
    <property type="entry name" value="PyrdxlP-dep_Trfase_major"/>
</dbReference>
<evidence type="ECO:0000256" key="2">
    <source>
        <dbReference type="ARBA" id="ARBA00006490"/>
    </source>
</evidence>
<dbReference type="Pfam" id="PF00266">
    <property type="entry name" value="Aminotran_5"/>
    <property type="match status" value="1"/>
</dbReference>
<dbReference type="Gene3D" id="3.90.1150.10">
    <property type="entry name" value="Aspartate Aminotransferase, domain 1"/>
    <property type="match status" value="1"/>
</dbReference>
<dbReference type="InterPro" id="IPR000192">
    <property type="entry name" value="Aminotrans_V_dom"/>
</dbReference>
<evidence type="ECO:0000313" key="4">
    <source>
        <dbReference type="EMBL" id="EQD37755.1"/>
    </source>
</evidence>
<sequence length="146" mass="15242">MSASEPIYLDYAASTPVDPAVADAMTSCLRGECGRGNPSSQHVYGRRAAQRIEAARAEVATLIGARPEEIVFTSGATESDNLAILGAARAGAQRGRHVVSSRIEHKAGLDPCKRLEKEGFAVTLVSPARTGRIDPAAVAAALRADT</sequence>
<comment type="cofactor">
    <cofactor evidence="1">
        <name>pyridoxal 5'-phosphate</name>
        <dbReference type="ChEBI" id="CHEBI:597326"/>
    </cofactor>
</comment>
<keyword evidence="4" id="KW-0808">Transferase</keyword>
<dbReference type="AlphaFoldDB" id="T1A7D6"/>
<proteinExistence type="inferred from homology"/>